<comment type="caution">
    <text evidence="2">The sequence shown here is derived from an EMBL/GenBank/DDBJ whole genome shotgun (WGS) entry which is preliminary data.</text>
</comment>
<name>A0AAW0FZ09_9APHY</name>
<sequence>MHRPVRDRTVLIVADFENENEVSEVGILRIAPPMVQLVASNLEIVNQTIDEFIESADDDGIFRGFPDSEARVEW</sequence>
<organism evidence="2 3">
    <name type="scientific">Cerrena zonata</name>
    <dbReference type="NCBI Taxonomy" id="2478898"/>
    <lineage>
        <taxon>Eukaryota</taxon>
        <taxon>Fungi</taxon>
        <taxon>Dikarya</taxon>
        <taxon>Basidiomycota</taxon>
        <taxon>Agaricomycotina</taxon>
        <taxon>Agaricomycetes</taxon>
        <taxon>Polyporales</taxon>
        <taxon>Cerrenaceae</taxon>
        <taxon>Cerrena</taxon>
    </lineage>
</organism>
<dbReference type="EMBL" id="JASBNA010000017">
    <property type="protein sequence ID" value="KAK7686430.1"/>
    <property type="molecule type" value="Genomic_DNA"/>
</dbReference>
<evidence type="ECO:0000313" key="2">
    <source>
        <dbReference type="EMBL" id="KAK7686430.1"/>
    </source>
</evidence>
<dbReference type="InterPro" id="IPR053832">
    <property type="entry name" value="DUF6924"/>
</dbReference>
<reference evidence="2 3" key="1">
    <citation type="submission" date="2022-09" db="EMBL/GenBank/DDBJ databases">
        <authorList>
            <person name="Palmer J.M."/>
        </authorList>
    </citation>
    <scope>NUCLEOTIDE SEQUENCE [LARGE SCALE GENOMIC DNA]</scope>
    <source>
        <strain evidence="2 3">DSM 7382</strain>
    </source>
</reference>
<gene>
    <name evidence="2" type="ORF">QCA50_010654</name>
</gene>
<evidence type="ECO:0000313" key="3">
    <source>
        <dbReference type="Proteomes" id="UP001385951"/>
    </source>
</evidence>
<dbReference type="AlphaFoldDB" id="A0AAW0FZ09"/>
<dbReference type="Pfam" id="PF21962">
    <property type="entry name" value="DUF6924"/>
    <property type="match status" value="1"/>
</dbReference>
<accession>A0AAW0FZ09</accession>
<feature type="domain" description="DUF6924" evidence="1">
    <location>
        <begin position="7"/>
        <end position="65"/>
    </location>
</feature>
<protein>
    <recommendedName>
        <fullName evidence="1">DUF6924 domain-containing protein</fullName>
    </recommendedName>
</protein>
<keyword evidence="3" id="KW-1185">Reference proteome</keyword>
<proteinExistence type="predicted"/>
<dbReference type="Proteomes" id="UP001385951">
    <property type="component" value="Unassembled WGS sequence"/>
</dbReference>
<evidence type="ECO:0000259" key="1">
    <source>
        <dbReference type="Pfam" id="PF21962"/>
    </source>
</evidence>